<dbReference type="OrthoDB" id="9799278at2"/>
<evidence type="ECO:0000313" key="3">
    <source>
        <dbReference type="Proteomes" id="UP000425817"/>
    </source>
</evidence>
<organism evidence="2 3">
    <name type="scientific">Variovorax paradoxus</name>
    <dbReference type="NCBI Taxonomy" id="34073"/>
    <lineage>
        <taxon>Bacteria</taxon>
        <taxon>Pseudomonadati</taxon>
        <taxon>Pseudomonadota</taxon>
        <taxon>Betaproteobacteria</taxon>
        <taxon>Burkholderiales</taxon>
        <taxon>Comamonadaceae</taxon>
        <taxon>Variovorax</taxon>
    </lineage>
</organism>
<evidence type="ECO:0000259" key="1">
    <source>
        <dbReference type="Pfam" id="PF04230"/>
    </source>
</evidence>
<keyword evidence="2" id="KW-0808">Transferase</keyword>
<feature type="domain" description="Polysaccharide pyruvyl transferase" evidence="1">
    <location>
        <begin position="13"/>
        <end position="291"/>
    </location>
</feature>
<evidence type="ECO:0000313" key="2">
    <source>
        <dbReference type="EMBL" id="QGW84945.1"/>
    </source>
</evidence>
<accession>A0A6I6HQ18</accession>
<dbReference type="Proteomes" id="UP000425817">
    <property type="component" value="Chromosome"/>
</dbReference>
<reference evidence="2 3" key="1">
    <citation type="submission" date="2019-12" db="EMBL/GenBank/DDBJ databases">
        <title>Hybrid Genome Assemblies of two High G+C Isolates from Undergraduate Microbiology Courses.</title>
        <authorList>
            <person name="Ne Ville C.J."/>
            <person name="Enright D."/>
            <person name="Hernandez I."/>
            <person name="Dodsworth J."/>
            <person name="Orwin P.M."/>
        </authorList>
    </citation>
    <scope>NUCLEOTIDE SEQUENCE [LARGE SCALE GENOMIC DNA]</scope>
    <source>
        <strain evidence="2 3">CSUSB</strain>
    </source>
</reference>
<dbReference type="AlphaFoldDB" id="A0A6I6HQ18"/>
<protein>
    <submittedName>
        <fullName evidence="2">Polysaccharide pyruvyl transferase family protein</fullName>
    </submittedName>
</protein>
<dbReference type="GO" id="GO:0016740">
    <property type="term" value="F:transferase activity"/>
    <property type="evidence" value="ECO:0007669"/>
    <property type="project" value="UniProtKB-KW"/>
</dbReference>
<dbReference type="InterPro" id="IPR007345">
    <property type="entry name" value="Polysacch_pyruvyl_Trfase"/>
</dbReference>
<dbReference type="Pfam" id="PF04230">
    <property type="entry name" value="PS_pyruv_trans"/>
    <property type="match status" value="1"/>
</dbReference>
<gene>
    <name evidence="2" type="ORF">GOQ09_09920</name>
</gene>
<dbReference type="EMBL" id="CP046622">
    <property type="protein sequence ID" value="QGW84945.1"/>
    <property type="molecule type" value="Genomic_DNA"/>
</dbReference>
<sequence length="369" mass="41352">MNIGVLTFHRCINYGSYWQARLLVEALRNMGHCAVLLDHHSHRVNMAEWRCALQPVLPTPVSPADRTLYAHKTRKFLASIASLPLSRPFALENPQGMEAFDAVVVGSDEVWNLSHPWYGRCPLFFGERIRARRLVAYAASFGNYPAEHGLPQQWASVLHKFQSVSVRDANSRALLGKALGHAPELVLDPCLQFAPPPEPVELHRKSARPPRHVAVYGHNFSDWFAARMREWARKRNMRLVSIGYRNDWADTQWLAAGPEDFARFMADADAVATNFFHGCVFALRNRKPFLCENSAYRAIKIHDLLSALGAQHHLAHAGTPASHCNAVLSEALASSVEARIAALRASSANYLHQALREELDVPARERAHA</sequence>
<name>A0A6I6HQ18_VARPD</name>
<proteinExistence type="predicted"/>